<evidence type="ECO:0000256" key="2">
    <source>
        <dbReference type="ARBA" id="ARBA00023015"/>
    </source>
</evidence>
<reference evidence="7 8" key="1">
    <citation type="submission" date="2014-11" db="EMBL/GenBank/DDBJ databases">
        <title>Genomics derived discovery of secondary metabolites biosynthetic gene clusters in Aspergillus ustus.</title>
        <authorList>
            <person name="Pi B."/>
            <person name="Dai F."/>
            <person name="Song X."/>
            <person name="Zhu C."/>
            <person name="Li H."/>
            <person name="Yu D."/>
        </authorList>
    </citation>
    <scope>NUCLEOTIDE SEQUENCE [LARGE SCALE GENOMIC DNA]</scope>
    <source>
        <strain evidence="7 8">3.3904</strain>
    </source>
</reference>
<evidence type="ECO:0000256" key="5">
    <source>
        <dbReference type="ARBA" id="ARBA00023242"/>
    </source>
</evidence>
<evidence type="ECO:0000259" key="6">
    <source>
        <dbReference type="Pfam" id="PF04082"/>
    </source>
</evidence>
<dbReference type="PANTHER" id="PTHR47663">
    <property type="entry name" value="XYLANOLYTIC TRANSCRIPTIONAL ACTIVATOR XLNR-RELATED"/>
    <property type="match status" value="1"/>
</dbReference>
<dbReference type="InterPro" id="IPR051439">
    <property type="entry name" value="XlnR/Xlr1"/>
</dbReference>
<evidence type="ECO:0000256" key="4">
    <source>
        <dbReference type="ARBA" id="ARBA00023163"/>
    </source>
</evidence>
<accession>A0A0C1EG75</accession>
<dbReference type="Proteomes" id="UP000053475">
    <property type="component" value="Unassembled WGS sequence"/>
</dbReference>
<keyword evidence="1" id="KW-0862">Zinc</keyword>
<dbReference type="InterPro" id="IPR007219">
    <property type="entry name" value="XnlR_reg_dom"/>
</dbReference>
<keyword evidence="4" id="KW-0804">Transcription</keyword>
<name>A0A0C1EG75_ASPUT</name>
<evidence type="ECO:0000313" key="8">
    <source>
        <dbReference type="Proteomes" id="UP000053475"/>
    </source>
</evidence>
<dbReference type="CDD" id="cd12148">
    <property type="entry name" value="fungal_TF_MHR"/>
    <property type="match status" value="1"/>
</dbReference>
<dbReference type="PANTHER" id="PTHR47663:SF2">
    <property type="entry name" value="ARABINOLYTIC TRANSCRIPTIONAL ACTIVATOR ARAR-RELATED"/>
    <property type="match status" value="1"/>
</dbReference>
<keyword evidence="2" id="KW-0805">Transcription regulation</keyword>
<evidence type="ECO:0000256" key="1">
    <source>
        <dbReference type="ARBA" id="ARBA00022833"/>
    </source>
</evidence>
<dbReference type="Pfam" id="PF04082">
    <property type="entry name" value="Fungal_trans"/>
    <property type="match status" value="1"/>
</dbReference>
<keyword evidence="5" id="KW-0539">Nucleus</keyword>
<proteinExistence type="predicted"/>
<keyword evidence="3" id="KW-0238">DNA-binding</keyword>
<gene>
    <name evidence="7" type="ORF">HK57_00581</name>
</gene>
<organism evidence="7 8">
    <name type="scientific">Aspergillus ustus</name>
    <dbReference type="NCBI Taxonomy" id="40382"/>
    <lineage>
        <taxon>Eukaryota</taxon>
        <taxon>Fungi</taxon>
        <taxon>Dikarya</taxon>
        <taxon>Ascomycota</taxon>
        <taxon>Pezizomycotina</taxon>
        <taxon>Eurotiomycetes</taxon>
        <taxon>Eurotiomycetidae</taxon>
        <taxon>Eurotiales</taxon>
        <taxon>Aspergillaceae</taxon>
        <taxon>Aspergillus</taxon>
        <taxon>Aspergillus subgen. Nidulantes</taxon>
    </lineage>
</organism>
<feature type="domain" description="Xylanolytic transcriptional activator regulatory" evidence="6">
    <location>
        <begin position="220"/>
        <end position="359"/>
    </location>
</feature>
<sequence>MTEEWLRIMDERPDLDRILQSPGPNTEPCPGIFTVPDGINLATPTTCDREAASSIGSLQTPGMRIEDLKYPVLRPLIPFVAAALPVKLLCDLLDVYFTSASPTHVHPVCNHIHCYILRKASFLDTVAPRPSSSALLASMLWIAALDNGVFSLPISPPQRQKICRSLGDLARSLLKPWNQNPVNYRGADGDTHGHLESASSLDEVIAYIHIASIISSSEQKGASMRWWHTAFSLARELKLNQEITAISDMDSPSWTPRPSVNFHSSIINVADDSLTLSRLYGVRSSSLNCACTQDAVLHRANTEEHREERRRTWWLLYIMNRHLALCYNCPLALLDAECADLLLPVDETSWQLGRIHSNSPKPDGPQCHLLGDASKRRVFPDFLCRDHSIFGFFLPLMTIAGELVDFKNARNHPIHGSPSGTKGTYSAYLNKVLSQLESYRDSLATFGEANVNLDNPVSSTKPDTQADCSPVEETHFTQASWHTRTVTSYASYLVHLLHVLLAGKWDPVSILDDKDF</sequence>
<dbReference type="EMBL" id="JOMC01000065">
    <property type="protein sequence ID" value="KIA75649.1"/>
    <property type="molecule type" value="Genomic_DNA"/>
</dbReference>
<evidence type="ECO:0000256" key="3">
    <source>
        <dbReference type="ARBA" id="ARBA00023125"/>
    </source>
</evidence>
<comment type="caution">
    <text evidence="7">The sequence shown here is derived from an EMBL/GenBank/DDBJ whole genome shotgun (WGS) entry which is preliminary data.</text>
</comment>
<dbReference type="AlphaFoldDB" id="A0A0C1EG75"/>
<dbReference type="GO" id="GO:0008270">
    <property type="term" value="F:zinc ion binding"/>
    <property type="evidence" value="ECO:0007669"/>
    <property type="project" value="InterPro"/>
</dbReference>
<dbReference type="GO" id="GO:0003677">
    <property type="term" value="F:DNA binding"/>
    <property type="evidence" value="ECO:0007669"/>
    <property type="project" value="UniProtKB-KW"/>
</dbReference>
<dbReference type="GO" id="GO:0006351">
    <property type="term" value="P:DNA-templated transcription"/>
    <property type="evidence" value="ECO:0007669"/>
    <property type="project" value="InterPro"/>
</dbReference>
<evidence type="ECO:0000313" key="7">
    <source>
        <dbReference type="EMBL" id="KIA75649.1"/>
    </source>
</evidence>
<keyword evidence="8" id="KW-1185">Reference proteome</keyword>
<protein>
    <recommendedName>
        <fullName evidence="6">Xylanolytic transcriptional activator regulatory domain-containing protein</fullName>
    </recommendedName>
</protein>